<evidence type="ECO:0000259" key="2">
    <source>
        <dbReference type="Pfam" id="PF06722"/>
    </source>
</evidence>
<dbReference type="Pfam" id="PF06722">
    <property type="entry name" value="EryCIII-like_C"/>
    <property type="match status" value="1"/>
</dbReference>
<keyword evidence="4" id="KW-1185">Reference proteome</keyword>
<dbReference type="PANTHER" id="PTHR21015">
    <property type="entry name" value="UDP-N-ACETYLGLUCOSAMINE--N-ACETYLMURAMYL-(PENTAPEPTIDE) PYROPHOSPHORYL-UNDECAPRENOL N-ACETYLGLUCOSAMINE TRANSFERASE 1"/>
    <property type="match status" value="1"/>
</dbReference>
<dbReference type="OrthoDB" id="5835829at2759"/>
<name>A0A3D8Q4C1_9HELO</name>
<dbReference type="Gene3D" id="3.40.50.2000">
    <property type="entry name" value="Glycogen Phosphorylase B"/>
    <property type="match status" value="2"/>
</dbReference>
<dbReference type="InterPro" id="IPR002213">
    <property type="entry name" value="UDP_glucos_trans"/>
</dbReference>
<dbReference type="PANTHER" id="PTHR21015:SF22">
    <property type="entry name" value="GLYCOSYLTRANSFERASE"/>
    <property type="match status" value="1"/>
</dbReference>
<accession>A0A3D8Q4C1</accession>
<gene>
    <name evidence="3" type="ORF">BP5796_13119</name>
</gene>
<feature type="domain" description="Erythromycin biosynthesis protein CIII-like C-terminal" evidence="2">
    <location>
        <begin position="310"/>
        <end position="420"/>
    </location>
</feature>
<dbReference type="GO" id="GO:0008194">
    <property type="term" value="F:UDP-glycosyltransferase activity"/>
    <property type="evidence" value="ECO:0007669"/>
    <property type="project" value="InterPro"/>
</dbReference>
<evidence type="ECO:0000313" key="4">
    <source>
        <dbReference type="Proteomes" id="UP000256328"/>
    </source>
</evidence>
<comment type="caution">
    <text evidence="3">The sequence shown here is derived from an EMBL/GenBank/DDBJ whole genome shotgun (WGS) entry which is preliminary data.</text>
</comment>
<reference evidence="3 4" key="1">
    <citation type="journal article" date="2018" name="IMA Fungus">
        <title>IMA Genome-F 9: Draft genome sequence of Annulohypoxylon stygium, Aspergillus mulundensis, Berkeleyomyces basicola (syn. Thielaviopsis basicola), Ceratocystis smalleyi, two Cercospora beticola strains, Coleophoma cylindrospora, Fusarium fracticaudum, Phialophora cf. hyalina, and Morchella septimelata.</title>
        <authorList>
            <person name="Wingfield B.D."/>
            <person name="Bills G.F."/>
            <person name="Dong Y."/>
            <person name="Huang W."/>
            <person name="Nel W.J."/>
            <person name="Swalarsk-Parry B.S."/>
            <person name="Vaghefi N."/>
            <person name="Wilken P.M."/>
            <person name="An Z."/>
            <person name="de Beer Z.W."/>
            <person name="De Vos L."/>
            <person name="Chen L."/>
            <person name="Duong T.A."/>
            <person name="Gao Y."/>
            <person name="Hammerbacher A."/>
            <person name="Kikkert J.R."/>
            <person name="Li Y."/>
            <person name="Li H."/>
            <person name="Li K."/>
            <person name="Li Q."/>
            <person name="Liu X."/>
            <person name="Ma X."/>
            <person name="Naidoo K."/>
            <person name="Pethybridge S.J."/>
            <person name="Sun J."/>
            <person name="Steenkamp E.T."/>
            <person name="van der Nest M.A."/>
            <person name="van Wyk S."/>
            <person name="Wingfield M.J."/>
            <person name="Xiong C."/>
            <person name="Yue Q."/>
            <person name="Zhang X."/>
        </authorList>
    </citation>
    <scope>NUCLEOTIDE SEQUENCE [LARGE SCALE GENOMIC DNA]</scope>
    <source>
        <strain evidence="3 4">BP5796</strain>
    </source>
</reference>
<dbReference type="CDD" id="cd03784">
    <property type="entry name" value="GT1_Gtf-like"/>
    <property type="match status" value="1"/>
</dbReference>
<protein>
    <recommendedName>
        <fullName evidence="2">Erythromycin biosynthesis protein CIII-like C-terminal domain-containing protein</fullName>
    </recommendedName>
</protein>
<dbReference type="AlphaFoldDB" id="A0A3D8Q4C1"/>
<evidence type="ECO:0000256" key="1">
    <source>
        <dbReference type="ARBA" id="ARBA00022679"/>
    </source>
</evidence>
<dbReference type="GO" id="GO:0016758">
    <property type="term" value="F:hexosyltransferase activity"/>
    <property type="evidence" value="ECO:0007669"/>
    <property type="project" value="UniProtKB-ARBA"/>
</dbReference>
<dbReference type="InterPro" id="IPR010610">
    <property type="entry name" value="EryCIII-like_C"/>
</dbReference>
<keyword evidence="1" id="KW-0808">Transferase</keyword>
<proteinExistence type="predicted"/>
<sequence length="439" mass="47412">MDHPKKPFVLMTAFVGSHLTAVLPIAQNLASQGYDVYFLAATARRNVVEATGAKFVPLLGAADFTEEDFGSLGPGKTESQKSGPEGLIYDMIHYFLNPIPAQYESIQNALRDFEAKDAGRPVVMLNEAAFGGAMCVKLGAPGLHPAGLISIGIVPLPITSVDTAPFGPGLPPDSTPAGRERNIAMSKQILETLFKEPQVAFQNALTIRLPDRFVQMCHPALEYPRSDAPSNIVFAGSFPPSESGNWANRPEWWNDVAINSEKKRIVFVCQGTYQTNYKDLILPTMEAFRDDPNVLVVAALGVRDSSIPSETVPANCRVVDYIPFEEILPYATVFVTNGGYGGVQKAISAGVPMVIGGVTEDKPEVAGRVEWAGIGMNLRTATPTKEAVFEAVNEIWSNPKYTQKVQEIAADLKNSYRPFATVAKAIDEIVAGHKDGNAS</sequence>
<dbReference type="SUPFAM" id="SSF53756">
    <property type="entry name" value="UDP-Glycosyltransferase/glycogen phosphorylase"/>
    <property type="match status" value="1"/>
</dbReference>
<evidence type="ECO:0000313" key="3">
    <source>
        <dbReference type="EMBL" id="RDW56478.1"/>
    </source>
</evidence>
<dbReference type="EMBL" id="PDLN01000026">
    <property type="protein sequence ID" value="RDW56478.1"/>
    <property type="molecule type" value="Genomic_DNA"/>
</dbReference>
<dbReference type="FunFam" id="3.40.50.2000:FF:000072">
    <property type="entry name" value="Glycosyl transferase"/>
    <property type="match status" value="1"/>
</dbReference>
<dbReference type="Proteomes" id="UP000256328">
    <property type="component" value="Unassembled WGS sequence"/>
</dbReference>
<organism evidence="3 4">
    <name type="scientific">Coleophoma crateriformis</name>
    <dbReference type="NCBI Taxonomy" id="565419"/>
    <lineage>
        <taxon>Eukaryota</taxon>
        <taxon>Fungi</taxon>
        <taxon>Dikarya</taxon>
        <taxon>Ascomycota</taxon>
        <taxon>Pezizomycotina</taxon>
        <taxon>Leotiomycetes</taxon>
        <taxon>Helotiales</taxon>
        <taxon>Dermateaceae</taxon>
        <taxon>Coleophoma</taxon>
    </lineage>
</organism>